<evidence type="ECO:0000256" key="7">
    <source>
        <dbReference type="ARBA" id="ARBA00023136"/>
    </source>
</evidence>
<evidence type="ECO:0000313" key="13">
    <source>
        <dbReference type="Proteomes" id="UP000541109"/>
    </source>
</evidence>
<dbReference type="PANTHER" id="PTHR43394:SF1">
    <property type="entry name" value="ATP-BINDING CASSETTE SUB-FAMILY B MEMBER 10, MITOCHONDRIAL"/>
    <property type="match status" value="1"/>
</dbReference>
<dbReference type="GO" id="GO:0016887">
    <property type="term" value="F:ATP hydrolysis activity"/>
    <property type="evidence" value="ECO:0007669"/>
    <property type="project" value="InterPro"/>
</dbReference>
<reference evidence="12 13" key="1">
    <citation type="submission" date="2020-07" db="EMBL/GenBank/DDBJ databases">
        <title>Stappia sp., F7233, whole genome shotgun sequencing project.</title>
        <authorList>
            <person name="Jiang S."/>
            <person name="Liu Z.W."/>
            <person name="Du Z.J."/>
        </authorList>
    </citation>
    <scope>NUCLEOTIDE SEQUENCE [LARGE SCALE GENOMIC DNA]</scope>
    <source>
        <strain evidence="12 13">F7233</strain>
    </source>
</reference>
<feature type="compositionally biased region" description="Low complexity" evidence="8">
    <location>
        <begin position="44"/>
        <end position="63"/>
    </location>
</feature>
<comment type="caution">
    <text evidence="12">The sequence shown here is derived from an EMBL/GenBank/DDBJ whole genome shotgun (WGS) entry which is preliminary data.</text>
</comment>
<evidence type="ECO:0000256" key="5">
    <source>
        <dbReference type="ARBA" id="ARBA00022840"/>
    </source>
</evidence>
<dbReference type="Gene3D" id="1.20.1560.10">
    <property type="entry name" value="ABC transporter type 1, transmembrane domain"/>
    <property type="match status" value="1"/>
</dbReference>
<dbReference type="InterPro" id="IPR011527">
    <property type="entry name" value="ABC1_TM_dom"/>
</dbReference>
<evidence type="ECO:0000313" key="12">
    <source>
        <dbReference type="EMBL" id="MBA5775982.1"/>
    </source>
</evidence>
<dbReference type="Gene3D" id="3.40.50.300">
    <property type="entry name" value="P-loop containing nucleotide triphosphate hydrolases"/>
    <property type="match status" value="1"/>
</dbReference>
<dbReference type="SUPFAM" id="SSF52540">
    <property type="entry name" value="P-loop containing nucleoside triphosphate hydrolases"/>
    <property type="match status" value="1"/>
</dbReference>
<evidence type="ECO:0000256" key="9">
    <source>
        <dbReference type="SAM" id="Phobius"/>
    </source>
</evidence>
<gene>
    <name evidence="12" type="ORF">H2509_02440</name>
</gene>
<dbReference type="InterPro" id="IPR036640">
    <property type="entry name" value="ABC1_TM_sf"/>
</dbReference>
<keyword evidence="4" id="KW-0547">Nucleotide-binding</keyword>
<feature type="region of interest" description="Disordered" evidence="8">
    <location>
        <begin position="729"/>
        <end position="750"/>
    </location>
</feature>
<keyword evidence="5" id="KW-0067">ATP-binding</keyword>
<feature type="transmembrane region" description="Helical" evidence="9">
    <location>
        <begin position="228"/>
        <end position="246"/>
    </location>
</feature>
<feature type="compositionally biased region" description="Low complexity" evidence="8">
    <location>
        <begin position="738"/>
        <end position="750"/>
    </location>
</feature>
<feature type="transmembrane region" description="Helical" evidence="9">
    <location>
        <begin position="192"/>
        <end position="216"/>
    </location>
</feature>
<evidence type="ECO:0000256" key="3">
    <source>
        <dbReference type="ARBA" id="ARBA00022692"/>
    </source>
</evidence>
<feature type="region of interest" description="Disordered" evidence="8">
    <location>
        <begin position="1"/>
        <end position="173"/>
    </location>
</feature>
<feature type="compositionally biased region" description="Gly residues" evidence="8">
    <location>
        <begin position="134"/>
        <end position="162"/>
    </location>
</feature>
<keyword evidence="6 9" id="KW-1133">Transmembrane helix</keyword>
<keyword evidence="3 9" id="KW-0812">Transmembrane</keyword>
<dbReference type="AlphaFoldDB" id="A0A839AAL3"/>
<dbReference type="GO" id="GO:0005524">
    <property type="term" value="F:ATP binding"/>
    <property type="evidence" value="ECO:0007669"/>
    <property type="project" value="UniProtKB-KW"/>
</dbReference>
<evidence type="ECO:0000256" key="6">
    <source>
        <dbReference type="ARBA" id="ARBA00022989"/>
    </source>
</evidence>
<dbReference type="InterPro" id="IPR017871">
    <property type="entry name" value="ABC_transporter-like_CS"/>
</dbReference>
<dbReference type="GO" id="GO:0015421">
    <property type="term" value="F:ABC-type oligopeptide transporter activity"/>
    <property type="evidence" value="ECO:0007669"/>
    <property type="project" value="TreeGrafter"/>
</dbReference>
<feature type="compositionally biased region" description="Basic and acidic residues" evidence="8">
    <location>
        <begin position="96"/>
        <end position="125"/>
    </location>
</feature>
<feature type="transmembrane region" description="Helical" evidence="9">
    <location>
        <begin position="328"/>
        <end position="344"/>
    </location>
</feature>
<evidence type="ECO:0000256" key="1">
    <source>
        <dbReference type="ARBA" id="ARBA00004651"/>
    </source>
</evidence>
<feature type="compositionally biased region" description="Basic and acidic residues" evidence="8">
    <location>
        <begin position="1"/>
        <end position="20"/>
    </location>
</feature>
<dbReference type="PROSITE" id="PS00211">
    <property type="entry name" value="ABC_TRANSPORTER_1"/>
    <property type="match status" value="1"/>
</dbReference>
<evidence type="ECO:0000259" key="10">
    <source>
        <dbReference type="PROSITE" id="PS50893"/>
    </source>
</evidence>
<comment type="similarity">
    <text evidence="2">Belongs to the ABC transporter superfamily.</text>
</comment>
<dbReference type="InterPro" id="IPR010128">
    <property type="entry name" value="ATPase_T1SS_PrtD-like"/>
</dbReference>
<dbReference type="GO" id="GO:0030256">
    <property type="term" value="C:type I protein secretion system complex"/>
    <property type="evidence" value="ECO:0007669"/>
    <property type="project" value="InterPro"/>
</dbReference>
<evidence type="ECO:0000256" key="2">
    <source>
        <dbReference type="ARBA" id="ARBA00005417"/>
    </source>
</evidence>
<feature type="domain" description="ABC transmembrane type-1" evidence="11">
    <location>
        <begin position="193"/>
        <end position="469"/>
    </location>
</feature>
<organism evidence="12 13">
    <name type="scientific">Stappia albiluteola</name>
    <dbReference type="NCBI Taxonomy" id="2758565"/>
    <lineage>
        <taxon>Bacteria</taxon>
        <taxon>Pseudomonadati</taxon>
        <taxon>Pseudomonadota</taxon>
        <taxon>Alphaproteobacteria</taxon>
        <taxon>Hyphomicrobiales</taxon>
        <taxon>Stappiaceae</taxon>
        <taxon>Stappia</taxon>
    </lineage>
</organism>
<dbReference type="InterPro" id="IPR027417">
    <property type="entry name" value="P-loop_NTPase"/>
</dbReference>
<dbReference type="GO" id="GO:0005886">
    <property type="term" value="C:plasma membrane"/>
    <property type="evidence" value="ECO:0007669"/>
    <property type="project" value="UniProtKB-SubCell"/>
</dbReference>
<sequence length="750" mass="79613">MQDARPEPKREAAPEVKPQVKAEASSAETARQAQADETPATPPQAERPVASPAAAEAPRQASPSGAEPTQASPSVRAEAAKVLSDPEDEEIPSPPQREEARIDQRQTGAEREIELKPNKPAETGEKSSPVQTATGGGGGTGKGGGGNGGGGNGGGRGGGGGTSSSSPLEQRYSDKNFREVLGKGLNRCRRNLITVGIFSFFVNSLVLCIPIYLFQISDRVLTSRSTDTLLMLTALVVGFILVHVVLDMIRRIILMRIAVDAETQLGPSVLSAAAKASQNGSNREYQVLGDLQQLRNFITGPVLLTIFDIPVIPVYLLAVFLIHPHLGFIVSTTGCILLVIALINQKLTAVPFGRASAFGMRANLQADAMSRNAQVINAMGMIPEGVQIWGRETLESLKAQVVAQDYNVMMSGISKFVRLSTQITLLGWGAALALEGRLTGGMLIAASIVGSRALAPIEGAIEGWRGFVQARSAYARIRSLLFNSPLNLERLRLPRARGKVTVERVLYVPPPTKKVILNGVSFELEPGESMAIVGASGTGKSTLGRMLVGSIVPTAGNVRLDSMDLRNWDPRQFGESVGYLPQDVQLFPATIKANIARMREDATDDAIFDAAETADVHEMISQFAAGYETQIGVDGSPLSGGQKQRIGLARAFFGDPRMVVLDEPNSNLDVPGERALARALVRAKAKEITVIAITQRPSLLKSVDKIMLLKDGTVQALGKRDDMLQLLKQGSGGGGALESGAAAAPRPAPN</sequence>
<name>A0A839AAL3_9HYPH</name>
<dbReference type="Pfam" id="PF00005">
    <property type="entry name" value="ABC_tran"/>
    <property type="match status" value="1"/>
</dbReference>
<dbReference type="NCBIfam" id="TIGR01842">
    <property type="entry name" value="type_I_sec_PrtD"/>
    <property type="match status" value="1"/>
</dbReference>
<keyword evidence="13" id="KW-1185">Reference proteome</keyword>
<keyword evidence="7 9" id="KW-0472">Membrane</keyword>
<dbReference type="GO" id="GO:0030253">
    <property type="term" value="P:protein secretion by the type I secretion system"/>
    <property type="evidence" value="ECO:0007669"/>
    <property type="project" value="InterPro"/>
</dbReference>
<dbReference type="InterPro" id="IPR003439">
    <property type="entry name" value="ABC_transporter-like_ATP-bd"/>
</dbReference>
<evidence type="ECO:0000259" key="11">
    <source>
        <dbReference type="PROSITE" id="PS50929"/>
    </source>
</evidence>
<comment type="subcellular location">
    <subcellularLocation>
        <location evidence="1">Cell membrane</location>
        <topology evidence="1">Multi-pass membrane protein</topology>
    </subcellularLocation>
</comment>
<protein>
    <submittedName>
        <fullName evidence="12">Type I secretion system permease/ATPase</fullName>
    </submittedName>
</protein>
<accession>A0A839AAL3</accession>
<dbReference type="PROSITE" id="PS50929">
    <property type="entry name" value="ABC_TM1F"/>
    <property type="match status" value="1"/>
</dbReference>
<dbReference type="Proteomes" id="UP000541109">
    <property type="component" value="Unassembled WGS sequence"/>
</dbReference>
<evidence type="ECO:0000256" key="8">
    <source>
        <dbReference type="SAM" id="MobiDB-lite"/>
    </source>
</evidence>
<evidence type="ECO:0000256" key="4">
    <source>
        <dbReference type="ARBA" id="ARBA00022741"/>
    </source>
</evidence>
<dbReference type="PROSITE" id="PS50893">
    <property type="entry name" value="ABC_TRANSPORTER_2"/>
    <property type="match status" value="1"/>
</dbReference>
<feature type="transmembrane region" description="Helical" evidence="9">
    <location>
        <begin position="302"/>
        <end position="322"/>
    </location>
</feature>
<dbReference type="PANTHER" id="PTHR43394">
    <property type="entry name" value="ATP-DEPENDENT PERMEASE MDL1, MITOCHONDRIAL"/>
    <property type="match status" value="1"/>
</dbReference>
<feature type="domain" description="ABC transporter" evidence="10">
    <location>
        <begin position="500"/>
        <end position="736"/>
    </location>
</feature>
<proteinExistence type="inferred from homology"/>
<dbReference type="SMART" id="SM00382">
    <property type="entry name" value="AAA"/>
    <property type="match status" value="1"/>
</dbReference>
<dbReference type="EMBL" id="JACFXV010000031">
    <property type="protein sequence ID" value="MBA5775982.1"/>
    <property type="molecule type" value="Genomic_DNA"/>
</dbReference>
<dbReference type="InterPro" id="IPR039421">
    <property type="entry name" value="Type_1_exporter"/>
</dbReference>
<dbReference type="InterPro" id="IPR003593">
    <property type="entry name" value="AAA+_ATPase"/>
</dbReference>
<dbReference type="SUPFAM" id="SSF90123">
    <property type="entry name" value="ABC transporter transmembrane region"/>
    <property type="match status" value="1"/>
</dbReference>